<dbReference type="AlphaFoldDB" id="A0A0A9G534"/>
<name>A0A0A9G534_ARUDO</name>
<sequence>MGEEGRGGGRFWAWIWHRRRSCGDQLGAWICPEYAGGVASSTDGFLFSGSTSSIGNFQFTSAPCPNTRTGAWWDADSSGSPMSPSIVRPQAFDLPS</sequence>
<protein>
    <submittedName>
        <fullName evidence="2">Uncharacterized protein</fullName>
    </submittedName>
</protein>
<organism evidence="2">
    <name type="scientific">Arundo donax</name>
    <name type="common">Giant reed</name>
    <name type="synonym">Donax arundinaceus</name>
    <dbReference type="NCBI Taxonomy" id="35708"/>
    <lineage>
        <taxon>Eukaryota</taxon>
        <taxon>Viridiplantae</taxon>
        <taxon>Streptophyta</taxon>
        <taxon>Embryophyta</taxon>
        <taxon>Tracheophyta</taxon>
        <taxon>Spermatophyta</taxon>
        <taxon>Magnoliopsida</taxon>
        <taxon>Liliopsida</taxon>
        <taxon>Poales</taxon>
        <taxon>Poaceae</taxon>
        <taxon>PACMAD clade</taxon>
        <taxon>Arundinoideae</taxon>
        <taxon>Arundineae</taxon>
        <taxon>Arundo</taxon>
    </lineage>
</organism>
<proteinExistence type="predicted"/>
<dbReference type="EMBL" id="GBRH01178304">
    <property type="protein sequence ID" value="JAE19592.1"/>
    <property type="molecule type" value="Transcribed_RNA"/>
</dbReference>
<evidence type="ECO:0000313" key="2">
    <source>
        <dbReference type="EMBL" id="JAE19592.1"/>
    </source>
</evidence>
<reference evidence="2" key="2">
    <citation type="journal article" date="2015" name="Data Brief">
        <title>Shoot transcriptome of the giant reed, Arundo donax.</title>
        <authorList>
            <person name="Barrero R.A."/>
            <person name="Guerrero F.D."/>
            <person name="Moolhuijzen P."/>
            <person name="Goolsby J.A."/>
            <person name="Tidwell J."/>
            <person name="Bellgard S.E."/>
            <person name="Bellgard M.I."/>
        </authorList>
    </citation>
    <scope>NUCLEOTIDE SEQUENCE</scope>
    <source>
        <tissue evidence="2">Shoot tissue taken approximately 20 cm above the soil surface</tissue>
    </source>
</reference>
<feature type="region of interest" description="Disordered" evidence="1">
    <location>
        <begin position="75"/>
        <end position="96"/>
    </location>
</feature>
<accession>A0A0A9G534</accession>
<evidence type="ECO:0000256" key="1">
    <source>
        <dbReference type="SAM" id="MobiDB-lite"/>
    </source>
</evidence>
<reference evidence="2" key="1">
    <citation type="submission" date="2014-09" db="EMBL/GenBank/DDBJ databases">
        <authorList>
            <person name="Magalhaes I.L.F."/>
            <person name="Oliveira U."/>
            <person name="Santos F.R."/>
            <person name="Vidigal T.H.D.A."/>
            <person name="Brescovit A.D."/>
            <person name="Santos A.J."/>
        </authorList>
    </citation>
    <scope>NUCLEOTIDE SEQUENCE</scope>
    <source>
        <tissue evidence="2">Shoot tissue taken approximately 20 cm above the soil surface</tissue>
    </source>
</reference>